<sequence length="144" mass="16173">MGFNTSLRSCGVTPHLAHVCIDIGALSGVTVKLCDMNHDEPDLLNFVDITIPQQGHWSNFSEDGDRGRDRYSQLIFSTVTLLCVNGSLGTRFRWGPWKRPLFSTYLLYSPSIVCEWIPGYPLQMRSVEETAILNLSSILSLYCV</sequence>
<protein>
    <submittedName>
        <fullName evidence="1">Uncharacterized protein</fullName>
    </submittedName>
</protein>
<organism evidence="1 2">
    <name type="scientific">Elysia crispata</name>
    <name type="common">lettuce slug</name>
    <dbReference type="NCBI Taxonomy" id="231223"/>
    <lineage>
        <taxon>Eukaryota</taxon>
        <taxon>Metazoa</taxon>
        <taxon>Spiralia</taxon>
        <taxon>Lophotrochozoa</taxon>
        <taxon>Mollusca</taxon>
        <taxon>Gastropoda</taxon>
        <taxon>Heterobranchia</taxon>
        <taxon>Euthyneura</taxon>
        <taxon>Panpulmonata</taxon>
        <taxon>Sacoglossa</taxon>
        <taxon>Placobranchoidea</taxon>
        <taxon>Plakobranchidae</taxon>
        <taxon>Elysia</taxon>
    </lineage>
</organism>
<dbReference type="EMBL" id="JAWDGP010001847">
    <property type="protein sequence ID" value="KAK3787664.1"/>
    <property type="molecule type" value="Genomic_DNA"/>
</dbReference>
<reference evidence="1" key="1">
    <citation type="journal article" date="2023" name="G3 (Bethesda)">
        <title>A reference genome for the long-term kleptoplast-retaining sea slug Elysia crispata morphotype clarki.</title>
        <authorList>
            <person name="Eastman K.E."/>
            <person name="Pendleton A.L."/>
            <person name="Shaikh M.A."/>
            <person name="Suttiyut T."/>
            <person name="Ogas R."/>
            <person name="Tomko P."/>
            <person name="Gavelis G."/>
            <person name="Widhalm J.R."/>
            <person name="Wisecaver J.H."/>
        </authorList>
    </citation>
    <scope>NUCLEOTIDE SEQUENCE</scope>
    <source>
        <strain evidence="1">ECLA1</strain>
    </source>
</reference>
<dbReference type="Proteomes" id="UP001283361">
    <property type="component" value="Unassembled WGS sequence"/>
</dbReference>
<comment type="caution">
    <text evidence="1">The sequence shown here is derived from an EMBL/GenBank/DDBJ whole genome shotgun (WGS) entry which is preliminary data.</text>
</comment>
<evidence type="ECO:0000313" key="1">
    <source>
        <dbReference type="EMBL" id="KAK3787664.1"/>
    </source>
</evidence>
<name>A0AAE1DYI1_9GAST</name>
<dbReference type="AlphaFoldDB" id="A0AAE1DYI1"/>
<keyword evidence="2" id="KW-1185">Reference proteome</keyword>
<gene>
    <name evidence="1" type="ORF">RRG08_031895</name>
</gene>
<evidence type="ECO:0000313" key="2">
    <source>
        <dbReference type="Proteomes" id="UP001283361"/>
    </source>
</evidence>
<proteinExistence type="predicted"/>
<accession>A0AAE1DYI1</accession>